<dbReference type="Proteomes" id="UP001164705">
    <property type="component" value="Chromosome"/>
</dbReference>
<dbReference type="EMBL" id="CP113088">
    <property type="protein sequence ID" value="WAC01422.1"/>
    <property type="molecule type" value="Genomic_DNA"/>
</dbReference>
<evidence type="ECO:0000256" key="1">
    <source>
        <dbReference type="ARBA" id="ARBA00022737"/>
    </source>
</evidence>
<dbReference type="InterPro" id="IPR011990">
    <property type="entry name" value="TPR-like_helical_dom_sf"/>
</dbReference>
<gene>
    <name evidence="5" type="ORF">N7U66_15450</name>
</gene>
<keyword evidence="2 3" id="KW-0802">TPR repeat</keyword>
<protein>
    <submittedName>
        <fullName evidence="5">Tetratricopeptide repeat protein</fullName>
    </submittedName>
</protein>
<sequence>MKTKMTLLIAFLFLGLTSSFAQDNEACNNNLSLFTEAVKAKNCKEAYPYYQKAIQDCPKYNQSAIYKYGEDMFECFIDAATGEQKKKYINELVGLWELRMVNYASKSPRGKYASKIAELRYDNRALLGLTDEQIYNEFDAIYKSDLKNFSSPKGLYVYFKMMVNLYDAKKKTPQELFDKYDDVVEKLETEVRENSADLNKIVVKEEAGTPLTKRDGQYKRFYEQTLSALDKIAGSVDSELGDRANCENLIPLYKKDYEANKNNAQWLQRAMNNLYAKECKEDPMFVKIVKQKYSLEPNADTARYLYVITGEQKYLDETFRLETNPIKKAVLYYKQGNDYKAKGNYSQARNYYMKSVELNPSNRKPYLQIASMYANSAKDCGSDAFSQRAVYWLAAQEADKGGSSSAATSYRGYAPSKVDIFDKNMNGKVIKIGCWIQRSVTVPN</sequence>
<dbReference type="SUPFAM" id="SSF48452">
    <property type="entry name" value="TPR-like"/>
    <property type="match status" value="1"/>
</dbReference>
<evidence type="ECO:0000256" key="3">
    <source>
        <dbReference type="PROSITE-ProRule" id="PRU00339"/>
    </source>
</evidence>
<dbReference type="SMART" id="SM00028">
    <property type="entry name" value="TPR"/>
    <property type="match status" value="1"/>
</dbReference>
<feature type="signal peptide" evidence="4">
    <location>
        <begin position="1"/>
        <end position="21"/>
    </location>
</feature>
<keyword evidence="6" id="KW-1185">Reference proteome</keyword>
<dbReference type="InterPro" id="IPR013105">
    <property type="entry name" value="TPR_2"/>
</dbReference>
<keyword evidence="4" id="KW-0732">Signal</keyword>
<dbReference type="RefSeq" id="WP_267676035.1">
    <property type="nucleotide sequence ID" value="NZ_CP113088.1"/>
</dbReference>
<reference evidence="5" key="1">
    <citation type="submission" date="2022-11" db="EMBL/GenBank/DDBJ databases">
        <title>Lacinutrix neustonica HL-RS19T sp. nov., isolated from the surface microlayer sample of brackish Lake Shihwa.</title>
        <authorList>
            <person name="Choi J.Y."/>
            <person name="Hwang C.Y."/>
        </authorList>
    </citation>
    <scope>NUCLEOTIDE SEQUENCE</scope>
    <source>
        <strain evidence="5">HL-RS19</strain>
    </source>
</reference>
<evidence type="ECO:0000313" key="5">
    <source>
        <dbReference type="EMBL" id="WAC01422.1"/>
    </source>
</evidence>
<organism evidence="5 6">
    <name type="scientific">Lacinutrix neustonica</name>
    <dbReference type="NCBI Taxonomy" id="2980107"/>
    <lineage>
        <taxon>Bacteria</taxon>
        <taxon>Pseudomonadati</taxon>
        <taxon>Bacteroidota</taxon>
        <taxon>Flavobacteriia</taxon>
        <taxon>Flavobacteriales</taxon>
        <taxon>Flavobacteriaceae</taxon>
        <taxon>Lacinutrix</taxon>
    </lineage>
</organism>
<evidence type="ECO:0000313" key="6">
    <source>
        <dbReference type="Proteomes" id="UP001164705"/>
    </source>
</evidence>
<evidence type="ECO:0000256" key="2">
    <source>
        <dbReference type="ARBA" id="ARBA00022803"/>
    </source>
</evidence>
<feature type="chain" id="PRO_5039551456" evidence="4">
    <location>
        <begin position="22"/>
        <end position="444"/>
    </location>
</feature>
<dbReference type="PROSITE" id="PS50293">
    <property type="entry name" value="TPR_REGION"/>
    <property type="match status" value="1"/>
</dbReference>
<dbReference type="InterPro" id="IPR019734">
    <property type="entry name" value="TPR_rpt"/>
</dbReference>
<dbReference type="Pfam" id="PF07719">
    <property type="entry name" value="TPR_2"/>
    <property type="match status" value="1"/>
</dbReference>
<dbReference type="AlphaFoldDB" id="A0A9E8MVK5"/>
<dbReference type="Gene3D" id="1.25.40.10">
    <property type="entry name" value="Tetratricopeptide repeat domain"/>
    <property type="match status" value="1"/>
</dbReference>
<name>A0A9E8MVK5_9FLAO</name>
<accession>A0A9E8MVK5</accession>
<dbReference type="KEGG" id="lnu:N7U66_15450"/>
<dbReference type="PROSITE" id="PS50005">
    <property type="entry name" value="TPR"/>
    <property type="match status" value="1"/>
</dbReference>
<evidence type="ECO:0000256" key="4">
    <source>
        <dbReference type="SAM" id="SignalP"/>
    </source>
</evidence>
<proteinExistence type="predicted"/>
<feature type="repeat" description="TPR" evidence="3">
    <location>
        <begin position="329"/>
        <end position="362"/>
    </location>
</feature>
<keyword evidence="1" id="KW-0677">Repeat</keyword>